<evidence type="ECO:0000256" key="4">
    <source>
        <dbReference type="ARBA" id="ARBA00020295"/>
    </source>
</evidence>
<comment type="catalytic activity">
    <reaction evidence="1 10">
        <text>Transfers a segment of a (1-&gt;4)-alpha-D-glucan to a new position in an acceptor, which may be glucose or a (1-&gt;4)-alpha-D-glucan.</text>
        <dbReference type="EC" id="2.4.1.25"/>
    </reaction>
</comment>
<comment type="similarity">
    <text evidence="2 10">Belongs to the disproportionating enzyme family.</text>
</comment>
<dbReference type="EMBL" id="CP001841">
    <property type="protein sequence ID" value="AEF80933.1"/>
    <property type="molecule type" value="Genomic_DNA"/>
</dbReference>
<dbReference type="OrthoDB" id="9811841at2"/>
<dbReference type="NCBIfam" id="NF011080">
    <property type="entry name" value="PRK14508.1-3"/>
    <property type="match status" value="1"/>
</dbReference>
<dbReference type="GO" id="GO:0005975">
    <property type="term" value="P:carbohydrate metabolic process"/>
    <property type="evidence" value="ECO:0007669"/>
    <property type="project" value="InterPro"/>
</dbReference>
<evidence type="ECO:0000256" key="6">
    <source>
        <dbReference type="ARBA" id="ARBA00022679"/>
    </source>
</evidence>
<dbReference type="eggNOG" id="COG1640">
    <property type="taxonomic scope" value="Bacteria"/>
</dbReference>
<evidence type="ECO:0000256" key="3">
    <source>
        <dbReference type="ARBA" id="ARBA00012560"/>
    </source>
</evidence>
<gene>
    <name evidence="11" type="primary">malQ</name>
    <name evidence="11" type="ordered locus">TREAZ_1811</name>
</gene>
<dbReference type="Proteomes" id="UP000009222">
    <property type="component" value="Chromosome"/>
</dbReference>
<evidence type="ECO:0000256" key="9">
    <source>
        <dbReference type="ARBA" id="ARBA00031501"/>
    </source>
</evidence>
<keyword evidence="12" id="KW-1185">Reference proteome</keyword>
<evidence type="ECO:0000256" key="5">
    <source>
        <dbReference type="ARBA" id="ARBA00022676"/>
    </source>
</evidence>
<name>F5YBZ3_LEAAZ</name>
<dbReference type="SUPFAM" id="SSF51445">
    <property type="entry name" value="(Trans)glycosidases"/>
    <property type="match status" value="1"/>
</dbReference>
<dbReference type="InParanoid" id="F5YBZ3"/>
<dbReference type="RefSeq" id="WP_015710219.1">
    <property type="nucleotide sequence ID" value="NC_015577.1"/>
</dbReference>
<dbReference type="KEGG" id="taz:TREAZ_1811"/>
<dbReference type="PANTHER" id="PTHR32438:SF5">
    <property type="entry name" value="4-ALPHA-GLUCANOTRANSFERASE DPE1, CHLOROPLASTIC_AMYLOPLASTIC"/>
    <property type="match status" value="1"/>
</dbReference>
<keyword evidence="6 10" id="KW-0808">Transferase</keyword>
<evidence type="ECO:0000256" key="8">
    <source>
        <dbReference type="ARBA" id="ARBA00031423"/>
    </source>
</evidence>
<evidence type="ECO:0000256" key="1">
    <source>
        <dbReference type="ARBA" id="ARBA00000439"/>
    </source>
</evidence>
<accession>F5YBZ3</accession>
<evidence type="ECO:0000256" key="10">
    <source>
        <dbReference type="RuleBase" id="RU361207"/>
    </source>
</evidence>
<evidence type="ECO:0000256" key="2">
    <source>
        <dbReference type="ARBA" id="ARBA00005684"/>
    </source>
</evidence>
<dbReference type="GO" id="GO:0004134">
    <property type="term" value="F:4-alpha-glucanotransferase activity"/>
    <property type="evidence" value="ECO:0007669"/>
    <property type="project" value="UniProtKB-EC"/>
</dbReference>
<protein>
    <recommendedName>
        <fullName evidence="4 10">4-alpha-glucanotransferase</fullName>
        <ecNumber evidence="3 10">2.4.1.25</ecNumber>
    </recommendedName>
    <alternativeName>
        <fullName evidence="8 10">Amylomaltase</fullName>
    </alternativeName>
    <alternativeName>
        <fullName evidence="9 10">Disproportionating enzyme</fullName>
    </alternativeName>
</protein>
<evidence type="ECO:0000256" key="7">
    <source>
        <dbReference type="ARBA" id="ARBA00023277"/>
    </source>
</evidence>
<evidence type="ECO:0000313" key="12">
    <source>
        <dbReference type="Proteomes" id="UP000009222"/>
    </source>
</evidence>
<organism evidence="11 12">
    <name type="scientific">Leadbettera azotonutricia (strain ATCC BAA-888 / DSM 13862 / ZAS-9)</name>
    <name type="common">Treponema azotonutricium</name>
    <dbReference type="NCBI Taxonomy" id="545695"/>
    <lineage>
        <taxon>Bacteria</taxon>
        <taxon>Pseudomonadati</taxon>
        <taxon>Spirochaetota</taxon>
        <taxon>Spirochaetia</taxon>
        <taxon>Spirochaetales</taxon>
        <taxon>Breznakiellaceae</taxon>
        <taxon>Leadbettera</taxon>
    </lineage>
</organism>
<dbReference type="InterPro" id="IPR003385">
    <property type="entry name" value="Glyco_hydro_77"/>
</dbReference>
<reference evidence="12" key="1">
    <citation type="submission" date="2009-12" db="EMBL/GenBank/DDBJ databases">
        <title>Complete sequence of Treponema azotonutricium strain ZAS-9.</title>
        <authorList>
            <person name="Tetu S.G."/>
            <person name="Matson E."/>
            <person name="Ren Q."/>
            <person name="Seshadri R."/>
            <person name="Elbourne L."/>
            <person name="Hassan K.A."/>
            <person name="Durkin A."/>
            <person name="Radune D."/>
            <person name="Mohamoud Y."/>
            <person name="Shay R."/>
            <person name="Jin S."/>
            <person name="Zhang X."/>
            <person name="Lucey K."/>
            <person name="Ballor N.R."/>
            <person name="Ottesen E."/>
            <person name="Rosenthal R."/>
            <person name="Allen A."/>
            <person name="Leadbetter J.R."/>
            <person name="Paulsen I.T."/>
        </authorList>
    </citation>
    <scope>NUCLEOTIDE SEQUENCE [LARGE SCALE GENOMIC DNA]</scope>
    <source>
        <strain evidence="12">ATCC BAA-888 / DSM 13862 / ZAS-9</strain>
    </source>
</reference>
<dbReference type="EC" id="2.4.1.25" evidence="3 10"/>
<keyword evidence="7 10" id="KW-0119">Carbohydrate metabolism</keyword>
<dbReference type="AlphaFoldDB" id="F5YBZ3"/>
<proteinExistence type="inferred from homology"/>
<dbReference type="PANTHER" id="PTHR32438">
    <property type="entry name" value="4-ALPHA-GLUCANOTRANSFERASE DPE1, CHLOROPLASTIC/AMYLOPLASTIC"/>
    <property type="match status" value="1"/>
</dbReference>
<dbReference type="InterPro" id="IPR017853">
    <property type="entry name" value="GH"/>
</dbReference>
<dbReference type="Pfam" id="PF02446">
    <property type="entry name" value="Glyco_hydro_77"/>
    <property type="match status" value="1"/>
</dbReference>
<reference evidence="11 12" key="2">
    <citation type="journal article" date="2011" name="ISME J.">
        <title>RNA-seq reveals cooperative metabolic interactions between two termite-gut spirochete species in co-culture.</title>
        <authorList>
            <person name="Rosenthal A.Z."/>
            <person name="Matson E.G."/>
            <person name="Eldar A."/>
            <person name="Leadbetter J.R."/>
        </authorList>
    </citation>
    <scope>NUCLEOTIDE SEQUENCE [LARGE SCALE GENOMIC DNA]</scope>
    <source>
        <strain evidence="12">ATCC BAA-888 / DSM 13862 / ZAS-9</strain>
    </source>
</reference>
<evidence type="ECO:0000313" key="11">
    <source>
        <dbReference type="EMBL" id="AEF80933.1"/>
    </source>
</evidence>
<dbReference type="Gene3D" id="3.20.20.80">
    <property type="entry name" value="Glycosidases"/>
    <property type="match status" value="1"/>
</dbReference>
<dbReference type="NCBIfam" id="TIGR00217">
    <property type="entry name" value="malQ"/>
    <property type="match status" value="1"/>
</dbReference>
<keyword evidence="5 10" id="KW-0328">Glycosyltransferase</keyword>
<dbReference type="HOGENOM" id="CLU_014132_1_0_12"/>
<sequence length="490" mass="55442">MERAAGILLAVSSLPSPYGIGSFGTAGREWCDFLAKAGQKYWQILPLGPTGWGNSPYQSFSAFAVSSYYIDLDTLASEGLLKKGEAEKIVWGSRPGSVNYGALYHRREKILRLAFEKFRLVKAFKDFREKNAFWLEDYSLFMALKKANQGKAWLDWEEGLRFRKKDALAKAREDYIEEIDYHVFVQYQAFRQWSALKHYANSRGISIIGDMPIYVSMDSSDTWANSDLFQLDKDLRPIRVSGCPPDPFAADGQLWGNPLYRWDYIRKTNFAWWILRLRESLSLYDVVRIDHFRGFESYYSILAADKTAANGEWVKGPGLSFINAVNKQLPGAAIIAEDLGYLTPEVKALLKASGYPGMKVLQFAFDSRESGDYMPHSYIRNCVVYTGTHDNTTSMDWFKSAPPEDAKLALDYFGLKSSKDGNWAYIRTALSCVADLAVIPLQDYLGLGKQGRMNAPSTLGGNNWCWRLLPGQIESELAVKIKRITDICGR</sequence>
<dbReference type="STRING" id="545695.TREAZ_1811"/>